<protein>
    <submittedName>
        <fullName evidence="1">Uncharacterized protein</fullName>
    </submittedName>
</protein>
<accession>A0A429Z9S1</accession>
<organism evidence="1 2">
    <name type="scientific">Vagococcus humatus</name>
    <dbReference type="NCBI Taxonomy" id="1889241"/>
    <lineage>
        <taxon>Bacteria</taxon>
        <taxon>Bacillati</taxon>
        <taxon>Bacillota</taxon>
        <taxon>Bacilli</taxon>
        <taxon>Lactobacillales</taxon>
        <taxon>Enterococcaceae</taxon>
        <taxon>Vagococcus</taxon>
    </lineage>
</organism>
<name>A0A429Z9S1_9ENTE</name>
<dbReference type="Proteomes" id="UP000277864">
    <property type="component" value="Unassembled WGS sequence"/>
</dbReference>
<dbReference type="OrthoDB" id="9898458at2"/>
<keyword evidence="2" id="KW-1185">Reference proteome</keyword>
<evidence type="ECO:0000313" key="1">
    <source>
        <dbReference type="EMBL" id="RST90416.1"/>
    </source>
</evidence>
<reference evidence="1 2" key="1">
    <citation type="submission" date="2018-03" db="EMBL/GenBank/DDBJ databases">
        <authorList>
            <person name="Gulvik C.A."/>
        </authorList>
    </citation>
    <scope>NUCLEOTIDE SEQUENCE [LARGE SCALE GENOMIC DNA]</scope>
    <source>
        <strain evidence="1 2">JCM 31581</strain>
    </source>
</reference>
<comment type="caution">
    <text evidence="1">The sequence shown here is derived from an EMBL/GenBank/DDBJ whole genome shotgun (WGS) entry which is preliminary data.</text>
</comment>
<gene>
    <name evidence="1" type="ORF">C7P63_04890</name>
</gene>
<evidence type="ECO:0000313" key="2">
    <source>
        <dbReference type="Proteomes" id="UP000277864"/>
    </source>
</evidence>
<dbReference type="RefSeq" id="WP_125943028.1">
    <property type="nucleotide sequence ID" value="NZ_PXZH01000001.1"/>
</dbReference>
<sequence>MLTEWLENLEETRPDMFINARCGVIQPLQLVVVLETDKGPLTMICHIPDTVIEFVLLQEKERTIFKTDYQGNLQPIDSFLSENNYSQVQVKQFYKTISDFKYD</sequence>
<proteinExistence type="predicted"/>
<dbReference type="EMBL" id="PXZH01000001">
    <property type="protein sequence ID" value="RST90416.1"/>
    <property type="molecule type" value="Genomic_DNA"/>
</dbReference>
<dbReference type="AlphaFoldDB" id="A0A429Z9S1"/>